<sequence>MALANHCAHVFKMIKSDNTLIQWHCNLCHSGPHWWIFECRYCKIHTCRACCRFSSLGGDTTRSRRIDNKRVPVAAGPYSMTVPPSRPWLACLQAGAPLFGYRHPTSGNDETLPSSEYGMKRERDEAL</sequence>
<accession>A0AAJ0BCL4</accession>
<keyword evidence="3" id="KW-1185">Reference proteome</keyword>
<feature type="region of interest" description="Disordered" evidence="1">
    <location>
        <begin position="102"/>
        <end position="127"/>
    </location>
</feature>
<feature type="compositionally biased region" description="Polar residues" evidence="1">
    <location>
        <begin position="105"/>
        <end position="114"/>
    </location>
</feature>
<evidence type="ECO:0000256" key="1">
    <source>
        <dbReference type="SAM" id="MobiDB-lite"/>
    </source>
</evidence>
<evidence type="ECO:0000313" key="3">
    <source>
        <dbReference type="Proteomes" id="UP001239445"/>
    </source>
</evidence>
<reference evidence="2" key="1">
    <citation type="submission" date="2023-06" db="EMBL/GenBank/DDBJ databases">
        <title>Genome-scale phylogeny and comparative genomics of the fungal order Sordariales.</title>
        <authorList>
            <consortium name="Lawrence Berkeley National Laboratory"/>
            <person name="Hensen N."/>
            <person name="Bonometti L."/>
            <person name="Westerberg I."/>
            <person name="Brannstrom I.O."/>
            <person name="Guillou S."/>
            <person name="Cros-Aarteil S."/>
            <person name="Calhoun S."/>
            <person name="Haridas S."/>
            <person name="Kuo A."/>
            <person name="Mondo S."/>
            <person name="Pangilinan J."/>
            <person name="Riley R."/>
            <person name="Labutti K."/>
            <person name="Andreopoulos B."/>
            <person name="Lipzen A."/>
            <person name="Chen C."/>
            <person name="Yanf M."/>
            <person name="Daum C."/>
            <person name="Ng V."/>
            <person name="Clum A."/>
            <person name="Steindorff A."/>
            <person name="Ohm R."/>
            <person name="Martin F."/>
            <person name="Silar P."/>
            <person name="Natvig D."/>
            <person name="Lalanne C."/>
            <person name="Gautier V."/>
            <person name="Ament-Velasquez S.L."/>
            <person name="Kruys A."/>
            <person name="Hutchinson M.I."/>
            <person name="Powell A.J."/>
            <person name="Barry K."/>
            <person name="Miller A.N."/>
            <person name="Grigoriev I.V."/>
            <person name="Debuchy R."/>
            <person name="Gladieux P."/>
            <person name="Thoren M.H."/>
            <person name="Johannesson H."/>
        </authorList>
    </citation>
    <scope>NUCLEOTIDE SEQUENCE</scope>
    <source>
        <strain evidence="2">PSN4</strain>
    </source>
</reference>
<proteinExistence type="predicted"/>
<dbReference type="EMBL" id="MU839833">
    <property type="protein sequence ID" value="KAK1755828.1"/>
    <property type="molecule type" value="Genomic_DNA"/>
</dbReference>
<evidence type="ECO:0000313" key="2">
    <source>
        <dbReference type="EMBL" id="KAK1755828.1"/>
    </source>
</evidence>
<organism evidence="2 3">
    <name type="scientific">Echria macrotheca</name>
    <dbReference type="NCBI Taxonomy" id="438768"/>
    <lineage>
        <taxon>Eukaryota</taxon>
        <taxon>Fungi</taxon>
        <taxon>Dikarya</taxon>
        <taxon>Ascomycota</taxon>
        <taxon>Pezizomycotina</taxon>
        <taxon>Sordariomycetes</taxon>
        <taxon>Sordariomycetidae</taxon>
        <taxon>Sordariales</taxon>
        <taxon>Schizotheciaceae</taxon>
        <taxon>Echria</taxon>
    </lineage>
</organism>
<dbReference type="AlphaFoldDB" id="A0AAJ0BCL4"/>
<dbReference type="Proteomes" id="UP001239445">
    <property type="component" value="Unassembled WGS sequence"/>
</dbReference>
<gene>
    <name evidence="2" type="ORF">QBC47DRAFT_401992</name>
</gene>
<name>A0AAJ0BCL4_9PEZI</name>
<feature type="compositionally biased region" description="Basic and acidic residues" evidence="1">
    <location>
        <begin position="118"/>
        <end position="127"/>
    </location>
</feature>
<comment type="caution">
    <text evidence="2">The sequence shown here is derived from an EMBL/GenBank/DDBJ whole genome shotgun (WGS) entry which is preliminary data.</text>
</comment>
<protein>
    <submittedName>
        <fullName evidence="2">Uncharacterized protein</fullName>
    </submittedName>
</protein>